<evidence type="ECO:0000256" key="1">
    <source>
        <dbReference type="SAM" id="Phobius"/>
    </source>
</evidence>
<accession>A0A4Y2EUA3</accession>
<keyword evidence="3" id="KW-1185">Reference proteome</keyword>
<feature type="transmembrane region" description="Helical" evidence="1">
    <location>
        <begin position="78"/>
        <end position="102"/>
    </location>
</feature>
<keyword evidence="1" id="KW-0812">Transmembrane</keyword>
<gene>
    <name evidence="2" type="ORF">AVEN_216518_1</name>
</gene>
<evidence type="ECO:0000313" key="3">
    <source>
        <dbReference type="Proteomes" id="UP000499080"/>
    </source>
</evidence>
<dbReference type="EMBL" id="BGPR01000718">
    <property type="protein sequence ID" value="GBM32810.1"/>
    <property type="molecule type" value="Genomic_DNA"/>
</dbReference>
<protein>
    <submittedName>
        <fullName evidence="2">Uncharacterized protein</fullName>
    </submittedName>
</protein>
<reference evidence="2 3" key="1">
    <citation type="journal article" date="2019" name="Sci. Rep.">
        <title>Orb-weaving spider Araneus ventricosus genome elucidates the spidroin gene catalogue.</title>
        <authorList>
            <person name="Kono N."/>
            <person name="Nakamura H."/>
            <person name="Ohtoshi R."/>
            <person name="Moran D.A.P."/>
            <person name="Shinohara A."/>
            <person name="Yoshida Y."/>
            <person name="Fujiwara M."/>
            <person name="Mori M."/>
            <person name="Tomita M."/>
            <person name="Arakawa K."/>
        </authorList>
    </citation>
    <scope>NUCLEOTIDE SEQUENCE [LARGE SCALE GENOMIC DNA]</scope>
</reference>
<evidence type="ECO:0000313" key="2">
    <source>
        <dbReference type="EMBL" id="GBM32810.1"/>
    </source>
</evidence>
<proteinExistence type="predicted"/>
<sequence>MSGISKAYCKRIKKYCLQSEKTNDGAWNFPDSVSKLALRDPLMRGLQEGRRLGTAALRNLEARNGPIALLHFVLVRTFALLCIVVCIFSRPALLIRCVCLLLRSRLPSSRLDSTEYPLCM</sequence>
<name>A0A4Y2EUA3_ARAVE</name>
<dbReference type="Proteomes" id="UP000499080">
    <property type="component" value="Unassembled WGS sequence"/>
</dbReference>
<keyword evidence="1" id="KW-1133">Transmembrane helix</keyword>
<organism evidence="2 3">
    <name type="scientific">Araneus ventricosus</name>
    <name type="common">Orbweaver spider</name>
    <name type="synonym">Epeira ventricosa</name>
    <dbReference type="NCBI Taxonomy" id="182803"/>
    <lineage>
        <taxon>Eukaryota</taxon>
        <taxon>Metazoa</taxon>
        <taxon>Ecdysozoa</taxon>
        <taxon>Arthropoda</taxon>
        <taxon>Chelicerata</taxon>
        <taxon>Arachnida</taxon>
        <taxon>Araneae</taxon>
        <taxon>Araneomorphae</taxon>
        <taxon>Entelegynae</taxon>
        <taxon>Araneoidea</taxon>
        <taxon>Araneidae</taxon>
        <taxon>Araneus</taxon>
    </lineage>
</organism>
<comment type="caution">
    <text evidence="2">The sequence shown here is derived from an EMBL/GenBank/DDBJ whole genome shotgun (WGS) entry which is preliminary data.</text>
</comment>
<dbReference type="AlphaFoldDB" id="A0A4Y2EUA3"/>
<keyword evidence="1" id="KW-0472">Membrane</keyword>